<name>A0A4P7W6D0_9BACT</name>
<dbReference type="Pfam" id="PF00160">
    <property type="entry name" value="Pro_isomerase"/>
    <property type="match status" value="2"/>
</dbReference>
<evidence type="ECO:0000259" key="5">
    <source>
        <dbReference type="PROSITE" id="PS50072"/>
    </source>
</evidence>
<reference evidence="7" key="1">
    <citation type="submission" date="2019-02" db="EMBL/GenBank/DDBJ databases">
        <title>Isolation and identification of novel species under the genus Muribaculum.</title>
        <authorList>
            <person name="Miyake S."/>
            <person name="Ding Y."/>
            <person name="Low A."/>
            <person name="Soh M."/>
            <person name="Seedorf H."/>
        </authorList>
    </citation>
    <scope>NUCLEOTIDE SEQUENCE [LARGE SCALE GENOMIC DNA]</scope>
    <source>
        <strain evidence="7">H5</strain>
    </source>
</reference>
<dbReference type="GO" id="GO:0003755">
    <property type="term" value="F:peptidyl-prolyl cis-trans isomerase activity"/>
    <property type="evidence" value="ECO:0007669"/>
    <property type="project" value="UniProtKB-UniRule"/>
</dbReference>
<dbReference type="PANTHER" id="PTHR45625">
    <property type="entry name" value="PEPTIDYL-PROLYL CIS-TRANS ISOMERASE-RELATED"/>
    <property type="match status" value="1"/>
</dbReference>
<dbReference type="GO" id="GO:0006457">
    <property type="term" value="P:protein folding"/>
    <property type="evidence" value="ECO:0007669"/>
    <property type="project" value="InterPro"/>
</dbReference>
<evidence type="ECO:0000256" key="4">
    <source>
        <dbReference type="RuleBase" id="RU363019"/>
    </source>
</evidence>
<dbReference type="AlphaFoldDB" id="A0A4P7W6D0"/>
<dbReference type="EMBL" id="CP039396">
    <property type="protein sequence ID" value="QCD43681.1"/>
    <property type="molecule type" value="Genomic_DNA"/>
</dbReference>
<dbReference type="InterPro" id="IPR020892">
    <property type="entry name" value="Cyclophilin-type_PPIase_CS"/>
</dbReference>
<dbReference type="CDD" id="cd00317">
    <property type="entry name" value="cyclophilin"/>
    <property type="match status" value="1"/>
</dbReference>
<dbReference type="PROSITE" id="PS00170">
    <property type="entry name" value="CSA_PPIASE_1"/>
    <property type="match status" value="1"/>
</dbReference>
<feature type="domain" description="PPIase cyclophilin-type" evidence="5">
    <location>
        <begin position="16"/>
        <end position="254"/>
    </location>
</feature>
<dbReference type="Gene3D" id="2.40.100.10">
    <property type="entry name" value="Cyclophilin-like"/>
    <property type="match status" value="2"/>
</dbReference>
<protein>
    <recommendedName>
        <fullName evidence="4">Peptidyl-prolyl cis-trans isomerase</fullName>
        <shortName evidence="4">PPIase</shortName>
        <ecNumber evidence="4">5.2.1.8</ecNumber>
    </recommendedName>
</protein>
<comment type="similarity">
    <text evidence="1 4">Belongs to the cyclophilin-type PPIase family.</text>
</comment>
<dbReference type="PANTHER" id="PTHR45625:SF4">
    <property type="entry name" value="PEPTIDYLPROLYL ISOMERASE DOMAIN AND WD REPEAT-CONTAINING PROTEIN 1"/>
    <property type="match status" value="1"/>
</dbReference>
<dbReference type="PRINTS" id="PR00153">
    <property type="entry name" value="CSAPPISMRASE"/>
</dbReference>
<dbReference type="SUPFAM" id="SSF50891">
    <property type="entry name" value="Cyclophilin-like"/>
    <property type="match status" value="2"/>
</dbReference>
<evidence type="ECO:0000256" key="2">
    <source>
        <dbReference type="ARBA" id="ARBA00023110"/>
    </source>
</evidence>
<dbReference type="EC" id="5.2.1.8" evidence="4"/>
<comment type="function">
    <text evidence="4">PPIases accelerate the folding of proteins. It catalyzes the cis-trans isomerization of proline imidic peptide bonds in oligopeptides.</text>
</comment>
<evidence type="ECO:0000313" key="6">
    <source>
        <dbReference type="EMBL" id="QCD43681.1"/>
    </source>
</evidence>
<evidence type="ECO:0000313" key="7">
    <source>
        <dbReference type="Proteomes" id="UP000297149"/>
    </source>
</evidence>
<dbReference type="Proteomes" id="UP000297149">
    <property type="component" value="Chromosome"/>
</dbReference>
<dbReference type="InterPro" id="IPR029000">
    <property type="entry name" value="Cyclophilin-like_dom_sf"/>
</dbReference>
<dbReference type="InterPro" id="IPR002130">
    <property type="entry name" value="Cyclophilin-type_PPIase_dom"/>
</dbReference>
<proteinExistence type="inferred from homology"/>
<dbReference type="RefSeq" id="WP_136417084.1">
    <property type="nucleotide sequence ID" value="NZ_CAXHQF010000043.1"/>
</dbReference>
<evidence type="ECO:0000256" key="1">
    <source>
        <dbReference type="ARBA" id="ARBA00007365"/>
    </source>
</evidence>
<keyword evidence="7" id="KW-1185">Reference proteome</keyword>
<evidence type="ECO:0000256" key="3">
    <source>
        <dbReference type="ARBA" id="ARBA00023235"/>
    </source>
</evidence>
<keyword evidence="3 4" id="KW-0413">Isomerase</keyword>
<sequence>METNTTNPGDVKVLLHTTLGDIIILLYGDTPRHTENFVKLVKSGHYDGLLFHRVINDFMVQGGDPSSKDAPKGKMLGGGDMPYEIEAEIDFPKHYHHRGAIAAARQGDAVNPERKSSGSQFYIVTGKKFSPGQLDAMDRKAVMQRKQQVFDRLSAEYRDSIMSMRRNRDQAGLDALRDKLAEETERLTANDSTFFTPEQRDVYMREGGTPHLDGGYTVFGRVLSGMDVVDKIQQVETDGNDRPIEDVRILSATVLP</sequence>
<dbReference type="PROSITE" id="PS50072">
    <property type="entry name" value="CSA_PPIASE_2"/>
    <property type="match status" value="1"/>
</dbReference>
<keyword evidence="2 4" id="KW-0697">Rotamase</keyword>
<accession>A0A4P7W6D0</accession>
<comment type="catalytic activity">
    <reaction evidence="4">
        <text>[protein]-peptidylproline (omega=180) = [protein]-peptidylproline (omega=0)</text>
        <dbReference type="Rhea" id="RHEA:16237"/>
        <dbReference type="Rhea" id="RHEA-COMP:10747"/>
        <dbReference type="Rhea" id="RHEA-COMP:10748"/>
        <dbReference type="ChEBI" id="CHEBI:83833"/>
        <dbReference type="ChEBI" id="CHEBI:83834"/>
        <dbReference type="EC" id="5.2.1.8"/>
    </reaction>
</comment>
<dbReference type="KEGG" id="ddb:E7747_08545"/>
<dbReference type="InterPro" id="IPR044666">
    <property type="entry name" value="Cyclophilin_A-like"/>
</dbReference>
<gene>
    <name evidence="6" type="ORF">E7747_08545</name>
</gene>
<organism evidence="6 7">
    <name type="scientific">Duncaniella dubosii</name>
    <dbReference type="NCBI Taxonomy" id="2518971"/>
    <lineage>
        <taxon>Bacteria</taxon>
        <taxon>Pseudomonadati</taxon>
        <taxon>Bacteroidota</taxon>
        <taxon>Bacteroidia</taxon>
        <taxon>Bacteroidales</taxon>
        <taxon>Muribaculaceae</taxon>
        <taxon>Duncaniella</taxon>
    </lineage>
</organism>